<accession>A0A2N3KRW0</accession>
<dbReference type="GO" id="GO:0005737">
    <property type="term" value="C:cytoplasm"/>
    <property type="evidence" value="ECO:0007669"/>
    <property type="project" value="UniProtKB-SubCell"/>
</dbReference>
<dbReference type="Pfam" id="PF00756">
    <property type="entry name" value="Esterase"/>
    <property type="match status" value="1"/>
</dbReference>
<dbReference type="SUPFAM" id="SSF53474">
    <property type="entry name" value="alpha/beta-Hydrolases"/>
    <property type="match status" value="1"/>
</dbReference>
<dbReference type="InterPro" id="IPR050583">
    <property type="entry name" value="Mycobacterial_A85_antigen"/>
</dbReference>
<sequence length="577" mass="61945">MAPMKRFYLILAGVLAAVFVTGTAFSWAQQANNTPKPETSSMTLTKDGALDAPLPPIGHSLFIALDTQSGDYVRATLASGDVPVDLRLVDADGKSLRQLLTYSTGKGEFQFIAPAGAIALKLDRASTDFIPYPVHDNALAGQGEEGAASATFQLSIINQVEPARQVAGPEGYHSPMIAGIANDIAAGNGTDGFWHDVKTAGSPIIERGVTAPGTVLMTFVYRGASRNVRLFGAPSGNHEYLQQLAKSDIWFKSFTVPDSTRLSYQLAPDVPDLPGSPRDRRIAILSTAQMDPLNQHPWPETGADRFNTQSTVTLENAPTQPGVLAGEKNAAIGQGTLTRHMLTSEILHNQREAFIYLPPDFDAQNPDNILLFAFDARTYLGKIQTQAILDNLIGTGQLPPVVAIFLANPDADARARELPANPTFADAMAQEFLPWATTQTGITANPARTIIAGSSYGGLAAVTVALRHPQVFGNALSMSGSFWWHPANSPADRQEYVASQVVENPVVPVRIFLGAGLFETGHSGVGGIIDTNRHLRDVLRARNYDVQYREYAGGHDHFVWRGVLGDGLLALFGKDAP</sequence>
<dbReference type="InterPro" id="IPR013783">
    <property type="entry name" value="Ig-like_fold"/>
</dbReference>
<dbReference type="InterPro" id="IPR014756">
    <property type="entry name" value="Ig_E-set"/>
</dbReference>
<evidence type="ECO:0000256" key="3">
    <source>
        <dbReference type="ARBA" id="ARBA00022801"/>
    </source>
</evidence>
<dbReference type="GO" id="GO:0005506">
    <property type="term" value="F:iron ion binding"/>
    <property type="evidence" value="ECO:0007669"/>
    <property type="project" value="InterPro"/>
</dbReference>
<dbReference type="AlphaFoldDB" id="A0A2N3KRW0"/>
<dbReference type="GO" id="GO:0008849">
    <property type="term" value="F:enterochelin esterase activity"/>
    <property type="evidence" value="ECO:0007669"/>
    <property type="project" value="InterPro"/>
</dbReference>
<dbReference type="Gene3D" id="3.40.50.1820">
    <property type="entry name" value="alpha/beta hydrolase"/>
    <property type="match status" value="1"/>
</dbReference>
<dbReference type="InterPro" id="IPR029058">
    <property type="entry name" value="AB_hydrolase_fold"/>
</dbReference>
<evidence type="ECO:0000259" key="5">
    <source>
        <dbReference type="Pfam" id="PF11806"/>
    </source>
</evidence>
<feature type="domain" description="Enterochelin esterase N-terminal" evidence="5">
    <location>
        <begin position="217"/>
        <end position="321"/>
    </location>
</feature>
<comment type="caution">
    <text evidence="6">The sequence shown here is derived from an EMBL/GenBank/DDBJ whole genome shotgun (WGS) entry which is preliminary data.</text>
</comment>
<dbReference type="Proteomes" id="UP000233597">
    <property type="component" value="Unassembled WGS sequence"/>
</dbReference>
<dbReference type="Gene3D" id="2.60.40.10">
    <property type="entry name" value="Immunoglobulins"/>
    <property type="match status" value="1"/>
</dbReference>
<proteinExistence type="inferred from homology"/>
<keyword evidence="2" id="KW-0963">Cytoplasm</keyword>
<evidence type="ECO:0000256" key="4">
    <source>
        <dbReference type="ARBA" id="ARBA00024201"/>
    </source>
</evidence>
<evidence type="ECO:0000256" key="1">
    <source>
        <dbReference type="ARBA" id="ARBA00004496"/>
    </source>
</evidence>
<dbReference type="InterPro" id="IPR000801">
    <property type="entry name" value="Esterase-like"/>
</dbReference>
<dbReference type="PANTHER" id="PTHR48098:SF3">
    <property type="entry name" value="IRON(III) ENTEROBACTIN ESTERASE"/>
    <property type="match status" value="1"/>
</dbReference>
<organism evidence="6 7">
    <name type="scientific">Thalassospira marina</name>
    <dbReference type="NCBI Taxonomy" id="2048283"/>
    <lineage>
        <taxon>Bacteria</taxon>
        <taxon>Pseudomonadati</taxon>
        <taxon>Pseudomonadota</taxon>
        <taxon>Alphaproteobacteria</taxon>
        <taxon>Rhodospirillales</taxon>
        <taxon>Thalassospiraceae</taxon>
        <taxon>Thalassospira</taxon>
    </lineage>
</organism>
<dbReference type="OrthoDB" id="9775130at2"/>
<dbReference type="InterPro" id="IPR021764">
    <property type="entry name" value="Enterochelin_esterase_N"/>
</dbReference>
<comment type="subcellular location">
    <subcellularLocation>
        <location evidence="1">Cytoplasm</location>
    </subcellularLocation>
</comment>
<reference evidence="6 7" key="1">
    <citation type="submission" date="2017-09" db="EMBL/GenBank/DDBJ databases">
        <title>Biodiversity and function of Thalassospira species in the particle-attached aromatic-hydrocarbon-degrading consortia from the surface seawater of the South China Sea.</title>
        <authorList>
            <person name="Dong C."/>
            <person name="Liu R."/>
            <person name="Shao Z."/>
        </authorList>
    </citation>
    <scope>NUCLEOTIDE SEQUENCE [LARGE SCALE GENOMIC DNA]</scope>
    <source>
        <strain evidence="6 7">CSC1P2</strain>
    </source>
</reference>
<dbReference type="PANTHER" id="PTHR48098">
    <property type="entry name" value="ENTEROCHELIN ESTERASE-RELATED"/>
    <property type="match status" value="1"/>
</dbReference>
<evidence type="ECO:0000256" key="2">
    <source>
        <dbReference type="ARBA" id="ARBA00022490"/>
    </source>
</evidence>
<evidence type="ECO:0000313" key="6">
    <source>
        <dbReference type="EMBL" id="PKR53298.1"/>
    </source>
</evidence>
<dbReference type="SUPFAM" id="SSF81296">
    <property type="entry name" value="E set domains"/>
    <property type="match status" value="1"/>
</dbReference>
<dbReference type="Pfam" id="PF11806">
    <property type="entry name" value="Enterochelin_N"/>
    <property type="match status" value="1"/>
</dbReference>
<dbReference type="EMBL" id="NWTK01000009">
    <property type="protein sequence ID" value="PKR53298.1"/>
    <property type="molecule type" value="Genomic_DNA"/>
</dbReference>
<gene>
    <name evidence="6" type="ORF">COO20_14450</name>
</gene>
<comment type="similarity">
    <text evidence="4">Belongs to the Fes family.</text>
</comment>
<dbReference type="GO" id="GO:0006826">
    <property type="term" value="P:iron ion transport"/>
    <property type="evidence" value="ECO:0007669"/>
    <property type="project" value="InterPro"/>
</dbReference>
<evidence type="ECO:0000313" key="7">
    <source>
        <dbReference type="Proteomes" id="UP000233597"/>
    </source>
</evidence>
<protein>
    <submittedName>
        <fullName evidence="6">Esterase</fullName>
    </submittedName>
</protein>
<name>A0A2N3KRW0_9PROT</name>
<keyword evidence="3" id="KW-0378">Hydrolase</keyword>